<keyword evidence="3" id="KW-1185">Reference proteome</keyword>
<evidence type="ECO:0000313" key="3">
    <source>
        <dbReference type="Proteomes" id="UP000316759"/>
    </source>
</evidence>
<name>A0A504Z4R7_FASGI</name>
<evidence type="ECO:0000313" key="2">
    <source>
        <dbReference type="EMBL" id="TPP67919.1"/>
    </source>
</evidence>
<dbReference type="EMBL" id="SUNJ01000060">
    <property type="protein sequence ID" value="TPP67919.1"/>
    <property type="molecule type" value="Genomic_DNA"/>
</dbReference>
<evidence type="ECO:0000256" key="1">
    <source>
        <dbReference type="SAM" id="SignalP"/>
    </source>
</evidence>
<gene>
    <name evidence="2" type="ORF">FGIG_11972</name>
</gene>
<proteinExistence type="predicted"/>
<accession>A0A504Z4R7</accession>
<sequence length="199" mass="23314">MNKNRFNLGIIFIMAIQVINTEMTLSPMPIHMHENKSSFCEAHRICFMEGKSRGQIGYMAGERFLELVNQVNFSQSMWTNANVLLCEYDGMDNCPWIFGENKPPHSRRPKQVSDVNPPSYFDRVSVYTKSRKIKRTKTDAKQHAFICDYRPINWSGKTTRLELFLSKFTQLRPMRARSDETAGCFHYEYNVSLTWCAFR</sequence>
<reference evidence="2 3" key="1">
    <citation type="submission" date="2019-04" db="EMBL/GenBank/DDBJ databases">
        <title>Annotation for the trematode Fasciola gigantica.</title>
        <authorList>
            <person name="Choi Y.-J."/>
        </authorList>
    </citation>
    <scope>NUCLEOTIDE SEQUENCE [LARGE SCALE GENOMIC DNA]</scope>
    <source>
        <strain evidence="2">Uganda_cow_1</strain>
    </source>
</reference>
<dbReference type="Proteomes" id="UP000316759">
    <property type="component" value="Unassembled WGS sequence"/>
</dbReference>
<feature type="signal peptide" evidence="1">
    <location>
        <begin position="1"/>
        <end position="21"/>
    </location>
</feature>
<keyword evidence="1" id="KW-0732">Signal</keyword>
<dbReference type="AlphaFoldDB" id="A0A504Z4R7"/>
<organism evidence="2 3">
    <name type="scientific">Fasciola gigantica</name>
    <name type="common">Giant liver fluke</name>
    <dbReference type="NCBI Taxonomy" id="46835"/>
    <lineage>
        <taxon>Eukaryota</taxon>
        <taxon>Metazoa</taxon>
        <taxon>Spiralia</taxon>
        <taxon>Lophotrochozoa</taxon>
        <taxon>Platyhelminthes</taxon>
        <taxon>Trematoda</taxon>
        <taxon>Digenea</taxon>
        <taxon>Plagiorchiida</taxon>
        <taxon>Echinostomata</taxon>
        <taxon>Echinostomatoidea</taxon>
        <taxon>Fasciolidae</taxon>
        <taxon>Fasciola</taxon>
    </lineage>
</organism>
<protein>
    <submittedName>
        <fullName evidence="2">Uncharacterized protein</fullName>
    </submittedName>
</protein>
<comment type="caution">
    <text evidence="2">The sequence shown here is derived from an EMBL/GenBank/DDBJ whole genome shotgun (WGS) entry which is preliminary data.</text>
</comment>
<feature type="chain" id="PRO_5021475984" evidence="1">
    <location>
        <begin position="22"/>
        <end position="199"/>
    </location>
</feature>